<evidence type="ECO:0000313" key="2">
    <source>
        <dbReference type="EMBL" id="MFC5451859.1"/>
    </source>
</evidence>
<keyword evidence="3" id="KW-1185">Reference proteome</keyword>
<evidence type="ECO:0000313" key="3">
    <source>
        <dbReference type="Proteomes" id="UP001596044"/>
    </source>
</evidence>
<keyword evidence="1" id="KW-0175">Coiled coil</keyword>
<protein>
    <submittedName>
        <fullName evidence="2">Dienelactone hydrolase family protein</fullName>
        <ecNumber evidence="2">3.1.-.-</ecNumber>
    </submittedName>
</protein>
<proteinExistence type="predicted"/>
<reference evidence="3" key="1">
    <citation type="journal article" date="2019" name="Int. J. Syst. Evol. Microbiol.">
        <title>The Global Catalogue of Microorganisms (GCM) 10K type strain sequencing project: providing services to taxonomists for standard genome sequencing and annotation.</title>
        <authorList>
            <consortium name="The Broad Institute Genomics Platform"/>
            <consortium name="The Broad Institute Genome Sequencing Center for Infectious Disease"/>
            <person name="Wu L."/>
            <person name="Ma J."/>
        </authorList>
    </citation>
    <scope>NUCLEOTIDE SEQUENCE [LARGE SCALE GENOMIC DNA]</scope>
    <source>
        <strain evidence="3">KACC 11904</strain>
    </source>
</reference>
<dbReference type="PANTHER" id="PTHR22946">
    <property type="entry name" value="DIENELACTONE HYDROLASE DOMAIN-CONTAINING PROTEIN-RELATED"/>
    <property type="match status" value="1"/>
</dbReference>
<dbReference type="RefSeq" id="WP_270879938.1">
    <property type="nucleotide sequence ID" value="NZ_JAQFVF010000027.1"/>
</dbReference>
<accession>A0ABW0KEJ2</accession>
<evidence type="ECO:0000256" key="1">
    <source>
        <dbReference type="SAM" id="Coils"/>
    </source>
</evidence>
<dbReference type="Pfam" id="PF12715">
    <property type="entry name" value="Abhydrolase_7"/>
    <property type="match status" value="1"/>
</dbReference>
<dbReference type="InterPro" id="IPR050261">
    <property type="entry name" value="FrsA_esterase"/>
</dbReference>
<dbReference type="SUPFAM" id="SSF53474">
    <property type="entry name" value="alpha/beta-Hydrolases"/>
    <property type="match status" value="1"/>
</dbReference>
<dbReference type="InterPro" id="IPR029058">
    <property type="entry name" value="AB_hydrolase_fold"/>
</dbReference>
<comment type="caution">
    <text evidence="2">The sequence shown here is derived from an EMBL/GenBank/DDBJ whole genome shotgun (WGS) entry which is preliminary data.</text>
</comment>
<gene>
    <name evidence="2" type="ORF">ACFPOG_27020</name>
</gene>
<dbReference type="PANTHER" id="PTHR22946:SF8">
    <property type="entry name" value="ACETYL XYLAN ESTERASE DOMAIN-CONTAINING PROTEIN"/>
    <property type="match status" value="1"/>
</dbReference>
<name>A0ABW0KEJ2_9BACL</name>
<dbReference type="EC" id="3.1.-.-" evidence="2"/>
<sequence>MWNPDSFMEGLYRSFEAKRHDRRQAESAEQTRSRLKQRLTDALAIPLPVDELRPRLLERVVLADHIRERVEFGTFGGLRVPAYVLLPKGPLRGNPAVLAVHGHGYGSRQISGLLPDGTVNVGKPDVHGNYALELVRRGLVVLVPEVFGFGDRRLAADLEAGEVGSNSCQALAAHLLLYGIPLAGLRVQEALRALDYLATREEVDPQRIGCFGFSGGGLVGAYASALDARIRATVLCAFANTFQGSIMHVRHCIDNYVPGALDIAELPELIGLIAPRALFIELGEQDPIFPAITARAAVEHLQRTYAHEQAEARLGVHLFPGVHEVNGRQAYPWLVEQLYNY</sequence>
<dbReference type="Gene3D" id="3.40.50.1820">
    <property type="entry name" value="alpha/beta hydrolase"/>
    <property type="match status" value="1"/>
</dbReference>
<dbReference type="EMBL" id="JBHSMJ010000040">
    <property type="protein sequence ID" value="MFC5451859.1"/>
    <property type="molecule type" value="Genomic_DNA"/>
</dbReference>
<dbReference type="GO" id="GO:0016787">
    <property type="term" value="F:hydrolase activity"/>
    <property type="evidence" value="ECO:0007669"/>
    <property type="project" value="UniProtKB-KW"/>
</dbReference>
<keyword evidence="2" id="KW-0378">Hydrolase</keyword>
<dbReference type="Proteomes" id="UP001596044">
    <property type="component" value="Unassembled WGS sequence"/>
</dbReference>
<feature type="coiled-coil region" evidence="1">
    <location>
        <begin position="18"/>
        <end position="45"/>
    </location>
</feature>
<dbReference type="InterPro" id="IPR025890">
    <property type="entry name" value="Abhydrolase_bac"/>
</dbReference>
<organism evidence="2 3">
    <name type="scientific">Paenibacillus aestuarii</name>
    <dbReference type="NCBI Taxonomy" id="516965"/>
    <lineage>
        <taxon>Bacteria</taxon>
        <taxon>Bacillati</taxon>
        <taxon>Bacillota</taxon>
        <taxon>Bacilli</taxon>
        <taxon>Bacillales</taxon>
        <taxon>Paenibacillaceae</taxon>
        <taxon>Paenibacillus</taxon>
    </lineage>
</organism>